<evidence type="ECO:0000313" key="3">
    <source>
        <dbReference type="Proteomes" id="UP001225378"/>
    </source>
</evidence>
<reference evidence="2 3" key="1">
    <citation type="journal article" date="2024" name="Microbiology">
        <title>Methylomarinum rosea sp. nov., a novel halophilic methanotrophic bacterium from the hypersaline Lake Elton.</title>
        <authorList>
            <person name="Suleimanov R.Z."/>
            <person name="Oshkin I.Y."/>
            <person name="Danilova O.V."/>
            <person name="Suzina N.E."/>
            <person name="Dedysh S.N."/>
        </authorList>
    </citation>
    <scope>NUCLEOTIDE SEQUENCE [LARGE SCALE GENOMIC DNA]</scope>
    <source>
        <strain evidence="2 3">Ch1-1</strain>
    </source>
</reference>
<feature type="signal peptide" evidence="1">
    <location>
        <begin position="1"/>
        <end position="20"/>
    </location>
</feature>
<accession>A0AAU7NX96</accession>
<name>A0AAU7NX96_9GAMM</name>
<gene>
    <name evidence="2" type="ORF">Q9L42_005610</name>
</gene>
<dbReference type="EMBL" id="CP157743">
    <property type="protein sequence ID" value="XBS21600.1"/>
    <property type="molecule type" value="Genomic_DNA"/>
</dbReference>
<dbReference type="InterPro" id="IPR021268">
    <property type="entry name" value="DUF2845"/>
</dbReference>
<keyword evidence="3" id="KW-1185">Reference proteome</keyword>
<dbReference type="Pfam" id="PF11006">
    <property type="entry name" value="DUF2845"/>
    <property type="match status" value="1"/>
</dbReference>
<dbReference type="RefSeq" id="WP_305909411.1">
    <property type="nucleotide sequence ID" value="NZ_CP157743.1"/>
</dbReference>
<keyword evidence="1" id="KW-0732">Signal</keyword>
<dbReference type="AlphaFoldDB" id="A0AAU7NX96"/>
<feature type="chain" id="PRO_5043750468" evidence="1">
    <location>
        <begin position="21"/>
        <end position="109"/>
    </location>
</feature>
<evidence type="ECO:0000313" key="2">
    <source>
        <dbReference type="EMBL" id="XBS21600.1"/>
    </source>
</evidence>
<protein>
    <submittedName>
        <fullName evidence="2">DUF2845 domain-containing protein</fullName>
    </submittedName>
</protein>
<organism evidence="2 3">
    <name type="scientific">Methylomarinum roseum</name>
    <dbReference type="NCBI Taxonomy" id="3067653"/>
    <lineage>
        <taxon>Bacteria</taxon>
        <taxon>Pseudomonadati</taxon>
        <taxon>Pseudomonadota</taxon>
        <taxon>Gammaproteobacteria</taxon>
        <taxon>Methylococcales</taxon>
        <taxon>Methylococcaceae</taxon>
        <taxon>Methylomarinum</taxon>
    </lineage>
</organism>
<evidence type="ECO:0000256" key="1">
    <source>
        <dbReference type="SAM" id="SignalP"/>
    </source>
</evidence>
<proteinExistence type="predicted"/>
<dbReference type="KEGG" id="mech:Q9L42_005610"/>
<dbReference type="Proteomes" id="UP001225378">
    <property type="component" value="Chromosome"/>
</dbReference>
<sequence length="109" mass="12673">MKISSLALLFFLISLPHVSAAMRCGQRLVEIGEHKIDVLKKCGPPTLAERRTGIVGETFHHPRRTLDLEKYEEVIIDEWVYNFGPRKFMQYLRFENGILMEIDDLGYGY</sequence>